<dbReference type="InParanoid" id="A0A2N3N651"/>
<feature type="domain" description="Alpha/beta hydrolase fold-3" evidence="2">
    <location>
        <begin position="75"/>
        <end position="278"/>
    </location>
</feature>
<keyword evidence="1" id="KW-0378">Hydrolase</keyword>
<evidence type="ECO:0000313" key="3">
    <source>
        <dbReference type="EMBL" id="PKS07920.1"/>
    </source>
</evidence>
<proteinExistence type="predicted"/>
<dbReference type="OrthoDB" id="19653at2759"/>
<dbReference type="GO" id="GO:0016787">
    <property type="term" value="F:hydrolase activity"/>
    <property type="evidence" value="ECO:0007669"/>
    <property type="project" value="UniProtKB-KW"/>
</dbReference>
<comment type="caution">
    <text evidence="3">The sequence shown here is derived from an EMBL/GenBank/DDBJ whole genome shotgun (WGS) entry which is preliminary data.</text>
</comment>
<dbReference type="PANTHER" id="PTHR48081:SF8">
    <property type="entry name" value="ALPHA_BETA HYDROLASE FOLD-3 DOMAIN-CONTAINING PROTEIN-RELATED"/>
    <property type="match status" value="1"/>
</dbReference>
<reference evidence="3 4" key="1">
    <citation type="journal article" date="2017" name="G3 (Bethesda)">
        <title>First Draft Genome Sequence of the Pathogenic Fungus Lomentospora prolificans (Formerly Scedosporium prolificans).</title>
        <authorList>
            <person name="Luo R."/>
            <person name="Zimin A."/>
            <person name="Workman R."/>
            <person name="Fan Y."/>
            <person name="Pertea G."/>
            <person name="Grossman N."/>
            <person name="Wear M.P."/>
            <person name="Jia B."/>
            <person name="Miller H."/>
            <person name="Casadevall A."/>
            <person name="Timp W."/>
            <person name="Zhang S.X."/>
            <person name="Salzberg S.L."/>
        </authorList>
    </citation>
    <scope>NUCLEOTIDE SEQUENCE [LARGE SCALE GENOMIC DNA]</scope>
    <source>
        <strain evidence="3 4">JHH-5317</strain>
    </source>
</reference>
<dbReference type="SUPFAM" id="SSF53474">
    <property type="entry name" value="alpha/beta-Hydrolases"/>
    <property type="match status" value="1"/>
</dbReference>
<evidence type="ECO:0000256" key="1">
    <source>
        <dbReference type="ARBA" id="ARBA00022801"/>
    </source>
</evidence>
<dbReference type="InterPro" id="IPR029058">
    <property type="entry name" value="AB_hydrolase_fold"/>
</dbReference>
<evidence type="ECO:0000259" key="2">
    <source>
        <dbReference type="Pfam" id="PF07859"/>
    </source>
</evidence>
<sequence length="309" mass="34005">MAGHPFFRYIRLKVLVSALRVIVNFFTLFAPKPRLPKDVQRRTIRIPSRDKGRFISAYLYTLKDKPATGKTPVLLNWHGSGFVIDCFGTDSEYCARVVHDTGIPVIDADYRKAPETPFPGAVDDVEDALRWVAAQTSRFDAQRVGVSGFSAGGNLALVASSVLRKDLPEVDIQAVVAFYPVTNVTIDPAAKQAPKPKKPIPPSLARFFNRCYAPDPAMRADPRMSPSLADPASYPANVAIFTCDGDNLAAEANSLAESLQGQGRHVVHRMLDGVAHAFDKGCKEGSNEWDQREIAYSLAIESLREIFKD</sequence>
<dbReference type="PANTHER" id="PTHR48081">
    <property type="entry name" value="AB HYDROLASE SUPERFAMILY PROTEIN C4A8.06C"/>
    <property type="match status" value="1"/>
</dbReference>
<protein>
    <recommendedName>
        <fullName evidence="2">Alpha/beta hydrolase fold-3 domain-containing protein</fullName>
    </recommendedName>
</protein>
<name>A0A2N3N651_9PEZI</name>
<gene>
    <name evidence="3" type="ORF">jhhlp_006529</name>
</gene>
<dbReference type="Gene3D" id="3.40.50.1820">
    <property type="entry name" value="alpha/beta hydrolase"/>
    <property type="match status" value="1"/>
</dbReference>
<organism evidence="3 4">
    <name type="scientific">Lomentospora prolificans</name>
    <dbReference type="NCBI Taxonomy" id="41688"/>
    <lineage>
        <taxon>Eukaryota</taxon>
        <taxon>Fungi</taxon>
        <taxon>Dikarya</taxon>
        <taxon>Ascomycota</taxon>
        <taxon>Pezizomycotina</taxon>
        <taxon>Sordariomycetes</taxon>
        <taxon>Hypocreomycetidae</taxon>
        <taxon>Microascales</taxon>
        <taxon>Microascaceae</taxon>
        <taxon>Lomentospora</taxon>
    </lineage>
</organism>
<dbReference type="Proteomes" id="UP000233524">
    <property type="component" value="Unassembled WGS sequence"/>
</dbReference>
<dbReference type="Pfam" id="PF07859">
    <property type="entry name" value="Abhydrolase_3"/>
    <property type="match status" value="1"/>
</dbReference>
<dbReference type="AlphaFoldDB" id="A0A2N3N651"/>
<dbReference type="VEuPathDB" id="FungiDB:jhhlp_006529"/>
<accession>A0A2N3N651</accession>
<keyword evidence="4" id="KW-1185">Reference proteome</keyword>
<dbReference type="InterPro" id="IPR013094">
    <property type="entry name" value="AB_hydrolase_3"/>
</dbReference>
<evidence type="ECO:0000313" key="4">
    <source>
        <dbReference type="Proteomes" id="UP000233524"/>
    </source>
</evidence>
<dbReference type="STRING" id="41688.A0A2N3N651"/>
<dbReference type="EMBL" id="NLAX01000701">
    <property type="protein sequence ID" value="PKS07920.1"/>
    <property type="molecule type" value="Genomic_DNA"/>
</dbReference>
<dbReference type="InterPro" id="IPR050300">
    <property type="entry name" value="GDXG_lipolytic_enzyme"/>
</dbReference>